<dbReference type="AlphaFoldDB" id="A0A2P7BFM5"/>
<name>A0A2P7BFM5_9HYPH</name>
<organism evidence="2 3">
    <name type="scientific">Phyllobacterium sophorae</name>
    <dbReference type="NCBI Taxonomy" id="1520277"/>
    <lineage>
        <taxon>Bacteria</taxon>
        <taxon>Pseudomonadati</taxon>
        <taxon>Pseudomonadota</taxon>
        <taxon>Alphaproteobacteria</taxon>
        <taxon>Hyphomicrobiales</taxon>
        <taxon>Phyllobacteriaceae</taxon>
        <taxon>Phyllobacterium</taxon>
    </lineage>
</organism>
<protein>
    <recommendedName>
        <fullName evidence="1">Zorya protein ZorC EH domain-containing protein</fullName>
    </recommendedName>
</protein>
<dbReference type="Pfam" id="PF15611">
    <property type="entry name" value="EH_Signature"/>
    <property type="match status" value="1"/>
</dbReference>
<evidence type="ECO:0000313" key="3">
    <source>
        <dbReference type="Proteomes" id="UP000241764"/>
    </source>
</evidence>
<dbReference type="EMBL" id="PGGM01000003">
    <property type="protein sequence ID" value="PSH65245.1"/>
    <property type="molecule type" value="Genomic_DNA"/>
</dbReference>
<dbReference type="InterPro" id="IPR028943">
    <property type="entry name" value="ZorC_EH_Signature_dom"/>
</dbReference>
<feature type="domain" description="Zorya protein ZorC EH" evidence="1">
    <location>
        <begin position="57"/>
        <end position="448"/>
    </location>
</feature>
<comment type="caution">
    <text evidence="2">The sequence shown here is derived from an EMBL/GenBank/DDBJ whole genome shotgun (WGS) entry which is preliminary data.</text>
</comment>
<gene>
    <name evidence="2" type="ORF">CU103_09530</name>
</gene>
<evidence type="ECO:0000259" key="1">
    <source>
        <dbReference type="Pfam" id="PF15611"/>
    </source>
</evidence>
<evidence type="ECO:0000313" key="2">
    <source>
        <dbReference type="EMBL" id="PSH65245.1"/>
    </source>
</evidence>
<accession>A0A2P7BFM5</accession>
<reference evidence="3" key="1">
    <citation type="submission" date="2017-11" db="EMBL/GenBank/DDBJ databases">
        <authorList>
            <person name="Kuznetsova I."/>
            <person name="Sazanova A."/>
            <person name="Chirak E."/>
            <person name="Safronova V."/>
            <person name="Willems A."/>
        </authorList>
    </citation>
    <scope>NUCLEOTIDE SEQUENCE [LARGE SCALE GENOMIC DNA]</scope>
    <source>
        <strain evidence="3">CCBAU 03422</strain>
    </source>
</reference>
<dbReference type="OrthoDB" id="3035290at2"/>
<proteinExistence type="predicted"/>
<sequence length="470" mass="53020">MRTDELICGSSWWFRQKRPTFRRLNGHCRRDLNMSLIQALRSLPRSRGAARPDTGALDAALRSIAEAFPDYSKATAATLGEAVSKLTAAVESWQWHQISLGDVALVLRASLTGDVATNSVVDSFLRKEVQATTSGILLGVVAEVYLAHWQKGERRTSALAALIQERSQHLPVRWNNLFMSLPELLDIQAAPGLISEKMIQQDDPYNWLLGHGVTSPHAGGLMAATHSAWLAKLPPVRSTRQLDHVFAWLRPQNRPAIGNDMAAGAINKLVEPWISDTPPPDFQSVLLERIVGAYGDPRERRNDFWPLVAGHTRDVLNRWLAGKSMDALLEIITRATANHMWHARHHFWKGLYDRGLVQEAWIALSRPAAQIADDMFRKTENKIYTLAGVQVSRERRDTCLLIMRVGQHIVVEGSHDYRVHLFKSTDSRAPVLYQPQYDAEALTFPANDPSARVHDQFGHWMRWVEERVLT</sequence>
<keyword evidence="3" id="KW-1185">Reference proteome</keyword>
<dbReference type="Proteomes" id="UP000241764">
    <property type="component" value="Unassembled WGS sequence"/>
</dbReference>